<keyword evidence="1" id="KW-0812">Transmembrane</keyword>
<sequence length="189" mass="20798">MSFVLIKKSRRATDAHLKNIFWALTVFAIMKAGASIASYEWFFADTPLYISTITANSRIMFAVIANIFLFHFGISILTYKIDTRIDYKIFPVLLFIGYMLLYVSGSIESSELEKTSRFSFGYNGAILGFVGCINLYLNKKKRGGRRKVLYGLLLLGGGLVAYAVTEGILSASSSPGTGTKILEVVTAGI</sequence>
<name>A0A3B1DDS6_9ZZZZ</name>
<feature type="transmembrane region" description="Helical" evidence="1">
    <location>
        <begin position="89"/>
        <end position="107"/>
    </location>
</feature>
<accession>A0A3B1DDS6</accession>
<feature type="transmembrane region" description="Helical" evidence="1">
    <location>
        <begin position="119"/>
        <end position="137"/>
    </location>
</feature>
<dbReference type="EMBL" id="UOGI01000269">
    <property type="protein sequence ID" value="VAX34194.1"/>
    <property type="molecule type" value="Genomic_DNA"/>
</dbReference>
<reference evidence="2" key="1">
    <citation type="submission" date="2018-06" db="EMBL/GenBank/DDBJ databases">
        <authorList>
            <person name="Zhirakovskaya E."/>
        </authorList>
    </citation>
    <scope>NUCLEOTIDE SEQUENCE</scope>
</reference>
<gene>
    <name evidence="2" type="ORF">MNBD_NITROSPIRAE03-1316</name>
</gene>
<feature type="non-terminal residue" evidence="2">
    <location>
        <position position="189"/>
    </location>
</feature>
<dbReference type="AlphaFoldDB" id="A0A3B1DDS6"/>
<feature type="transmembrane region" description="Helical" evidence="1">
    <location>
        <begin position="149"/>
        <end position="169"/>
    </location>
</feature>
<proteinExistence type="predicted"/>
<feature type="transmembrane region" description="Helical" evidence="1">
    <location>
        <begin position="59"/>
        <end position="77"/>
    </location>
</feature>
<evidence type="ECO:0000256" key="1">
    <source>
        <dbReference type="SAM" id="Phobius"/>
    </source>
</evidence>
<keyword evidence="1" id="KW-0472">Membrane</keyword>
<evidence type="ECO:0000313" key="2">
    <source>
        <dbReference type="EMBL" id="VAX34194.1"/>
    </source>
</evidence>
<feature type="transmembrane region" description="Helical" evidence="1">
    <location>
        <begin position="20"/>
        <end position="39"/>
    </location>
</feature>
<keyword evidence="1" id="KW-1133">Transmembrane helix</keyword>
<organism evidence="2">
    <name type="scientific">hydrothermal vent metagenome</name>
    <dbReference type="NCBI Taxonomy" id="652676"/>
    <lineage>
        <taxon>unclassified sequences</taxon>
        <taxon>metagenomes</taxon>
        <taxon>ecological metagenomes</taxon>
    </lineage>
</organism>
<protein>
    <submittedName>
        <fullName evidence="2">Uncharacterized protein</fullName>
    </submittedName>
</protein>